<dbReference type="AlphaFoldDB" id="A0ABD5QTQ4"/>
<dbReference type="Proteomes" id="UP001596145">
    <property type="component" value="Unassembled WGS sequence"/>
</dbReference>
<evidence type="ECO:0000313" key="2">
    <source>
        <dbReference type="EMBL" id="MFC5135498.1"/>
    </source>
</evidence>
<reference evidence="2 3" key="1">
    <citation type="journal article" date="2019" name="Int. J. Syst. Evol. Microbiol.">
        <title>The Global Catalogue of Microorganisms (GCM) 10K type strain sequencing project: providing services to taxonomists for standard genome sequencing and annotation.</title>
        <authorList>
            <consortium name="The Broad Institute Genomics Platform"/>
            <consortium name="The Broad Institute Genome Sequencing Center for Infectious Disease"/>
            <person name="Wu L."/>
            <person name="Ma J."/>
        </authorList>
    </citation>
    <scope>NUCLEOTIDE SEQUENCE [LARGE SCALE GENOMIC DNA]</scope>
    <source>
        <strain evidence="2 3">CGMCC 1.16026</strain>
    </source>
</reference>
<feature type="compositionally biased region" description="Low complexity" evidence="1">
    <location>
        <begin position="226"/>
        <end position="241"/>
    </location>
</feature>
<evidence type="ECO:0000256" key="1">
    <source>
        <dbReference type="SAM" id="MobiDB-lite"/>
    </source>
</evidence>
<gene>
    <name evidence="2" type="ORF">ACFPJA_12325</name>
</gene>
<name>A0ABD5QTQ4_9EURY</name>
<feature type="compositionally biased region" description="Acidic residues" evidence="1">
    <location>
        <begin position="158"/>
        <end position="168"/>
    </location>
</feature>
<feature type="region of interest" description="Disordered" evidence="1">
    <location>
        <begin position="130"/>
        <end position="246"/>
    </location>
</feature>
<proteinExistence type="predicted"/>
<feature type="region of interest" description="Disordered" evidence="1">
    <location>
        <begin position="39"/>
        <end position="63"/>
    </location>
</feature>
<evidence type="ECO:0000313" key="3">
    <source>
        <dbReference type="Proteomes" id="UP001596145"/>
    </source>
</evidence>
<keyword evidence="3" id="KW-1185">Reference proteome</keyword>
<feature type="compositionally biased region" description="Low complexity" evidence="1">
    <location>
        <begin position="274"/>
        <end position="284"/>
    </location>
</feature>
<dbReference type="EMBL" id="JBHSKV010000017">
    <property type="protein sequence ID" value="MFC5135498.1"/>
    <property type="molecule type" value="Genomic_DNA"/>
</dbReference>
<protein>
    <submittedName>
        <fullName evidence="2">Uncharacterized protein</fullName>
    </submittedName>
</protein>
<sequence>MTEFETQNTIDVVLDDRSLTEAKAELEDELSSVPIDVAVEASGGGGGAGGASSEWQEQHQLSRERNRLLEQIADGIDEGNFDRAARSGGGLIGGGAALLGAGAILGVGALSSVLSNFSWPSLPEFTWPEMPDLDPPPLPEPDWHPLNVVEPDPVPIEEPGEYPLEEPGEYPVGDPDPAEYPVEQPDPIQVERAEASRTSSEVSTESTSNDFQADQQASQRVGGTGDPTDSPQSSSTSAAEEGGSGVGLPEILLGGAAATAGAAGFTALRNIGSAGAGSAASGGAFMTPEGLGMTDFSDVNRRRRRANQFLDDAGAPDQFRLRQLDEENEHPGSVFSAEGRQAQAEGMGEIATRIENAIQNLAPEESTQRTDVSLEASVNVDGASRREVERAAEQAKEDALREFDRAIRSGGRGPR</sequence>
<comment type="caution">
    <text evidence="2">The sequence shown here is derived from an EMBL/GenBank/DDBJ whole genome shotgun (WGS) entry which is preliminary data.</text>
</comment>
<accession>A0ABD5QTQ4</accession>
<feature type="region of interest" description="Disordered" evidence="1">
    <location>
        <begin position="274"/>
        <end position="299"/>
    </location>
</feature>
<organism evidence="2 3">
    <name type="scientific">Halorubrum glutamatedens</name>
    <dbReference type="NCBI Taxonomy" id="2707018"/>
    <lineage>
        <taxon>Archaea</taxon>
        <taxon>Methanobacteriati</taxon>
        <taxon>Methanobacteriota</taxon>
        <taxon>Stenosarchaea group</taxon>
        <taxon>Halobacteria</taxon>
        <taxon>Halobacteriales</taxon>
        <taxon>Haloferacaceae</taxon>
        <taxon>Halorubrum</taxon>
    </lineage>
</organism>
<dbReference type="RefSeq" id="WP_122106592.1">
    <property type="nucleotide sequence ID" value="NZ_JBHSKV010000017.1"/>
</dbReference>
<feature type="compositionally biased region" description="Low complexity" evidence="1">
    <location>
        <begin position="196"/>
        <end position="208"/>
    </location>
</feature>
<feature type="compositionally biased region" description="Polar residues" evidence="1">
    <location>
        <begin position="209"/>
        <end position="221"/>
    </location>
</feature>